<organism evidence="5 6">
    <name type="scientific">Dimorphilus gyrociliatus</name>
    <dbReference type="NCBI Taxonomy" id="2664684"/>
    <lineage>
        <taxon>Eukaryota</taxon>
        <taxon>Metazoa</taxon>
        <taxon>Spiralia</taxon>
        <taxon>Lophotrochozoa</taxon>
        <taxon>Annelida</taxon>
        <taxon>Polychaeta</taxon>
        <taxon>Polychaeta incertae sedis</taxon>
        <taxon>Dinophilidae</taxon>
        <taxon>Dimorphilus</taxon>
    </lineage>
</organism>
<evidence type="ECO:0000256" key="3">
    <source>
        <dbReference type="ARBA" id="ARBA00022679"/>
    </source>
</evidence>
<dbReference type="Pfam" id="PF01755">
    <property type="entry name" value="Glyco_transf_25"/>
    <property type="match status" value="1"/>
</dbReference>
<dbReference type="AlphaFoldDB" id="A0A7I8VB77"/>
<dbReference type="InterPro" id="IPR029044">
    <property type="entry name" value="Nucleotide-diphossugar_trans"/>
</dbReference>
<protein>
    <submittedName>
        <fullName evidence="5">DgyrCDS2689</fullName>
    </submittedName>
</protein>
<keyword evidence="2" id="KW-0328">Glycosyltransferase</keyword>
<dbReference type="GO" id="GO:0050211">
    <property type="term" value="F:procollagen galactosyltransferase activity"/>
    <property type="evidence" value="ECO:0007669"/>
    <property type="project" value="TreeGrafter"/>
</dbReference>
<dbReference type="InterPro" id="IPR002654">
    <property type="entry name" value="Glyco_trans_25"/>
</dbReference>
<dbReference type="CDD" id="cd06532">
    <property type="entry name" value="Glyco_transf_25"/>
    <property type="match status" value="1"/>
</dbReference>
<sequence length="520" mass="60955">MDSVRSQYRLFNRTFVQLDIEPFPNESSPLDWTEERFKHVMQLKQEAIDVARNKWADFFMVTDADAILSNPNTLKILISQQRTIVSPMLNITGSNTYSNFWCGMDENGYYQRTPDYLPILFRHHQGCFDVPMVHSVVLIDLRRKESNFINFLPKRLDLFSDQIDDIIYFAQNNQRNRIKMHIVNTDYFGWMTAPLDARHQLTTERLRFEEMLLQVAAYTDSPLEGLSYLAPERGPRELLNFDKIYIINLKRRPDRMKRMKACMDILNINYTRIEAFDGRELSESRLKELGVQMLDGYKDPYGERPLTLGEIGCFLSHYVIWKDIVEKGYERVLIFEDDVRFKNGFKQNLFRAIKAADSLSQPWDLIYLGRKRLQNANEYTVSDDIPNLVWVDYTYWTISYALSESGARKLIGQNPLSKMIAVDEYLPIMYDKHPNEEWKSHFEPRDLVALSAEPLLLEPTHYTGEMGYITDTENSRVVDDEELKAETLKEEEERLAQQTRGENTNVRDALGSKSRLFGDL</sequence>
<evidence type="ECO:0000256" key="2">
    <source>
        <dbReference type="ARBA" id="ARBA00022676"/>
    </source>
</evidence>
<name>A0A7I8VB77_9ANNE</name>
<gene>
    <name evidence="5" type="ORF">DGYR_LOCUS2499</name>
</gene>
<dbReference type="PANTHER" id="PTHR10730:SF53">
    <property type="entry name" value="GLYCOSYLTRANSFERASE 25 FAMILY MEMBER"/>
    <property type="match status" value="1"/>
</dbReference>
<dbReference type="PANTHER" id="PTHR10730">
    <property type="entry name" value="PROCOLLAGEN-LYSINE,2-OXOGLUTARATE 5-DIOXYGENASE/GLYCOSYLTRANSFERASE 25 FAMILY MEMBER"/>
    <property type="match status" value="1"/>
</dbReference>
<feature type="domain" description="Glycosyl transferase family 25" evidence="4">
    <location>
        <begin position="242"/>
        <end position="425"/>
    </location>
</feature>
<accession>A0A7I8VB77</accession>
<comment type="caution">
    <text evidence="5">The sequence shown here is derived from an EMBL/GenBank/DDBJ whole genome shotgun (WGS) entry which is preliminary data.</text>
</comment>
<dbReference type="OrthoDB" id="47375at2759"/>
<keyword evidence="6" id="KW-1185">Reference proteome</keyword>
<proteinExistence type="inferred from homology"/>
<dbReference type="Proteomes" id="UP000549394">
    <property type="component" value="Unassembled WGS sequence"/>
</dbReference>
<evidence type="ECO:0000313" key="6">
    <source>
        <dbReference type="Proteomes" id="UP000549394"/>
    </source>
</evidence>
<evidence type="ECO:0000313" key="5">
    <source>
        <dbReference type="EMBL" id="CAD5113527.1"/>
    </source>
</evidence>
<evidence type="ECO:0000256" key="1">
    <source>
        <dbReference type="ARBA" id="ARBA00006721"/>
    </source>
</evidence>
<reference evidence="5 6" key="1">
    <citation type="submission" date="2020-08" db="EMBL/GenBank/DDBJ databases">
        <authorList>
            <person name="Hejnol A."/>
        </authorList>
    </citation>
    <scope>NUCLEOTIDE SEQUENCE [LARGE SCALE GENOMIC DNA]</scope>
</reference>
<dbReference type="Gene3D" id="3.90.550.10">
    <property type="entry name" value="Spore Coat Polysaccharide Biosynthesis Protein SpsA, Chain A"/>
    <property type="match status" value="1"/>
</dbReference>
<evidence type="ECO:0000259" key="4">
    <source>
        <dbReference type="Pfam" id="PF01755"/>
    </source>
</evidence>
<comment type="similarity">
    <text evidence="1">Belongs to the glycosyltransferase 25 family.</text>
</comment>
<keyword evidence="3" id="KW-0808">Transferase</keyword>
<dbReference type="EMBL" id="CAJFCJ010000004">
    <property type="protein sequence ID" value="CAD5113527.1"/>
    <property type="molecule type" value="Genomic_DNA"/>
</dbReference>
<dbReference type="InterPro" id="IPR050757">
    <property type="entry name" value="Collagen_mod_GT25"/>
</dbReference>